<dbReference type="Pfam" id="PF00147">
    <property type="entry name" value="Fibrinogen_C"/>
    <property type="match status" value="1"/>
</dbReference>
<dbReference type="EMBL" id="JBEHCU010009490">
    <property type="protein sequence ID" value="KAL1379790.1"/>
    <property type="molecule type" value="Genomic_DNA"/>
</dbReference>
<protein>
    <recommendedName>
        <fullName evidence="3">Fibrinogen C-terminal domain-containing protein</fullName>
    </recommendedName>
</protein>
<dbReference type="Proteomes" id="UP001562425">
    <property type="component" value="Unassembled WGS sequence"/>
</dbReference>
<keyword evidence="2" id="KW-0732">Signal</keyword>
<dbReference type="InterPro" id="IPR002181">
    <property type="entry name" value="Fibrinogen_a/b/g_C_dom"/>
</dbReference>
<dbReference type="SMART" id="SM00186">
    <property type="entry name" value="FBG"/>
    <property type="match status" value="1"/>
</dbReference>
<evidence type="ECO:0000256" key="1">
    <source>
        <dbReference type="ARBA" id="ARBA00023157"/>
    </source>
</evidence>
<dbReference type="PANTHER" id="PTHR19143:SF327">
    <property type="entry name" value="FI21813P1-RELATED"/>
    <property type="match status" value="1"/>
</dbReference>
<keyword evidence="1" id="KW-1015">Disulfide bond</keyword>
<evidence type="ECO:0000313" key="5">
    <source>
        <dbReference type="Proteomes" id="UP001562425"/>
    </source>
</evidence>
<dbReference type="AlphaFoldDB" id="A0ABD1CTP5"/>
<gene>
    <name evidence="4" type="ORF">pipiens_003729</name>
</gene>
<organism evidence="4 5">
    <name type="scientific">Culex pipiens pipiens</name>
    <name type="common">Northern house mosquito</name>
    <dbReference type="NCBI Taxonomy" id="38569"/>
    <lineage>
        <taxon>Eukaryota</taxon>
        <taxon>Metazoa</taxon>
        <taxon>Ecdysozoa</taxon>
        <taxon>Arthropoda</taxon>
        <taxon>Hexapoda</taxon>
        <taxon>Insecta</taxon>
        <taxon>Pterygota</taxon>
        <taxon>Neoptera</taxon>
        <taxon>Endopterygota</taxon>
        <taxon>Diptera</taxon>
        <taxon>Nematocera</taxon>
        <taxon>Culicoidea</taxon>
        <taxon>Culicidae</taxon>
        <taxon>Culicinae</taxon>
        <taxon>Culicini</taxon>
        <taxon>Culex</taxon>
        <taxon>Culex</taxon>
    </lineage>
</organism>
<reference evidence="4 5" key="1">
    <citation type="submission" date="2024-05" db="EMBL/GenBank/DDBJ databases">
        <title>Culex pipiens pipiens assembly and annotation.</title>
        <authorList>
            <person name="Alout H."/>
            <person name="Durand T."/>
        </authorList>
    </citation>
    <scope>NUCLEOTIDE SEQUENCE [LARGE SCALE GENOMIC DNA]</scope>
    <source>
        <strain evidence="4">HA-2024</strain>
        <tissue evidence="4">Whole body</tissue>
    </source>
</reference>
<dbReference type="PROSITE" id="PS51406">
    <property type="entry name" value="FIBRINOGEN_C_2"/>
    <property type="match status" value="1"/>
</dbReference>
<dbReference type="Gene3D" id="3.90.215.10">
    <property type="entry name" value="Gamma Fibrinogen, chain A, domain 1"/>
    <property type="match status" value="1"/>
</dbReference>
<evidence type="ECO:0000313" key="4">
    <source>
        <dbReference type="EMBL" id="KAL1379790.1"/>
    </source>
</evidence>
<dbReference type="InterPro" id="IPR020837">
    <property type="entry name" value="Fibrinogen_CS"/>
</dbReference>
<dbReference type="PROSITE" id="PS00514">
    <property type="entry name" value="FIBRINOGEN_C_1"/>
    <property type="match status" value="1"/>
</dbReference>
<feature type="chain" id="PRO_5044805633" description="Fibrinogen C-terminal domain-containing protein" evidence="2">
    <location>
        <begin position="20"/>
        <end position="296"/>
    </location>
</feature>
<feature type="signal peptide" evidence="2">
    <location>
        <begin position="1"/>
        <end position="19"/>
    </location>
</feature>
<accession>A0ABD1CTP5</accession>
<evidence type="ECO:0000256" key="2">
    <source>
        <dbReference type="SAM" id="SignalP"/>
    </source>
</evidence>
<comment type="caution">
    <text evidence="4">The sequence shown here is derived from an EMBL/GenBank/DDBJ whole genome shotgun (WGS) entry which is preliminary data.</text>
</comment>
<evidence type="ECO:0000259" key="3">
    <source>
        <dbReference type="PROSITE" id="PS51406"/>
    </source>
</evidence>
<sequence>MFQIFVLLLLLVSSAKSTANNSSENALGYELLEYRLEYLQKSHDKTSDQLSQILAKHYTMIKRLLNGVLIMTNHSSQLLEAHLRVQQPALVESCRQVDRSGRYTFQLTLSSAPFWVVCEANSFDGGWLVVQQRLDGAVAFNRSWADYRTGFGVVGGASEFWLGLEQLHQLTDNGRYELVVEVRKESGLYGYARYSEFKVAGEGEHYGLIRLGNYFGTIGDELRYHLGKKFSTFDSDNDNWKEGNCAKRYGGGWWYSGCAYSILNGPFEKDAQTGWGIFWTNWSQAATYSRMMIRRK</sequence>
<proteinExistence type="predicted"/>
<feature type="domain" description="Fibrinogen C-terminal" evidence="3">
    <location>
        <begin position="85"/>
        <end position="296"/>
    </location>
</feature>
<dbReference type="InterPro" id="IPR014716">
    <property type="entry name" value="Fibrinogen_a/b/g_C_1"/>
</dbReference>
<dbReference type="SUPFAM" id="SSF56496">
    <property type="entry name" value="Fibrinogen C-terminal domain-like"/>
    <property type="match status" value="1"/>
</dbReference>
<keyword evidence="5" id="KW-1185">Reference proteome</keyword>
<dbReference type="InterPro" id="IPR036056">
    <property type="entry name" value="Fibrinogen-like_C"/>
</dbReference>
<dbReference type="PANTHER" id="PTHR19143">
    <property type="entry name" value="FIBRINOGEN/TENASCIN/ANGIOPOEITIN"/>
    <property type="match status" value="1"/>
</dbReference>
<name>A0ABD1CTP5_CULPP</name>
<dbReference type="InterPro" id="IPR050373">
    <property type="entry name" value="Fibrinogen_C-term_domain"/>
</dbReference>
<dbReference type="CDD" id="cd00087">
    <property type="entry name" value="FReD"/>
    <property type="match status" value="1"/>
</dbReference>